<evidence type="ECO:0000313" key="2">
    <source>
        <dbReference type="EMBL" id="CAB4620568.1"/>
    </source>
</evidence>
<reference evidence="2" key="1">
    <citation type="submission" date="2020-05" db="EMBL/GenBank/DDBJ databases">
        <authorList>
            <person name="Chiriac C."/>
            <person name="Salcher M."/>
            <person name="Ghai R."/>
            <person name="Kavagutti S V."/>
        </authorList>
    </citation>
    <scope>NUCLEOTIDE SEQUENCE</scope>
</reference>
<dbReference type="InterPro" id="IPR002155">
    <property type="entry name" value="Thiolase"/>
</dbReference>
<dbReference type="GO" id="GO:0016747">
    <property type="term" value="F:acyltransferase activity, transferring groups other than amino-acyl groups"/>
    <property type="evidence" value="ECO:0007669"/>
    <property type="project" value="InterPro"/>
</dbReference>
<dbReference type="EMBL" id="CAFBMO010000005">
    <property type="protein sequence ID" value="CAB4896454.1"/>
    <property type="molecule type" value="Genomic_DNA"/>
</dbReference>
<evidence type="ECO:0000313" key="3">
    <source>
        <dbReference type="EMBL" id="CAB4668200.1"/>
    </source>
</evidence>
<dbReference type="InterPro" id="IPR055140">
    <property type="entry name" value="Thiolase_C_2"/>
</dbReference>
<dbReference type="EMBL" id="CAEZWR010000103">
    <property type="protein sequence ID" value="CAB4668200.1"/>
    <property type="molecule type" value="Genomic_DNA"/>
</dbReference>
<dbReference type="Gene3D" id="3.40.47.10">
    <property type="match status" value="1"/>
</dbReference>
<dbReference type="AlphaFoldDB" id="A0A6J6IFM6"/>
<dbReference type="EMBL" id="CAEZVB010000028">
    <property type="protein sequence ID" value="CAB4620568.1"/>
    <property type="molecule type" value="Genomic_DNA"/>
</dbReference>
<proteinExistence type="predicted"/>
<feature type="domain" description="Thiolase C-terminal" evidence="1">
    <location>
        <begin position="260"/>
        <end position="386"/>
    </location>
</feature>
<name>A0A6J6IFM6_9ZZZZ</name>
<sequence length="396" mass="41915">MSNNPERLSFISGVGRSASGRRLGRTAMDLTLEAALEAIEDAGLTRDDIDGIATYPGGDAIASRGFGGPAAPQVQDALRLDLNYLYGAAEGSAQLGAIIEATMAVAAGLAKHVLVFRTVTESTMQGAKGRNPSQGMQAATGFMEFLAPFGAISATNWFAQVAQLHMHKYGTTREQLAQISLTCRTNAGLNPRAVYRDPLTMDDYMNARMISTPLCLLDCDVPVDGSTAIIISHVDYAKDAPKIPVHINAVGTAQYGRPSWDQYEDMTSMMAQGAAKQLWSRTDLKPADVDVAELYDGFSIITLAWLEALGFCEQGEGGAFIEGGQRIARTGALPLNTHGGQLSEGRLHGFGFVYEASVQLRGEAGERQVPNTEVAAVANGGGPIAGAMLLTRGISN</sequence>
<evidence type="ECO:0000259" key="1">
    <source>
        <dbReference type="Pfam" id="PF22691"/>
    </source>
</evidence>
<dbReference type="InterPro" id="IPR016039">
    <property type="entry name" value="Thiolase-like"/>
</dbReference>
<evidence type="ECO:0000313" key="4">
    <source>
        <dbReference type="EMBL" id="CAB4896454.1"/>
    </source>
</evidence>
<accession>A0A6J6IFM6</accession>
<dbReference type="PANTHER" id="PTHR42870">
    <property type="entry name" value="ACETYL-COA C-ACETYLTRANSFERASE"/>
    <property type="match status" value="1"/>
</dbReference>
<dbReference type="SUPFAM" id="SSF53901">
    <property type="entry name" value="Thiolase-like"/>
    <property type="match status" value="2"/>
</dbReference>
<protein>
    <submittedName>
        <fullName evidence="2">Unannotated protein</fullName>
    </submittedName>
</protein>
<dbReference type="CDD" id="cd00829">
    <property type="entry name" value="SCP-x_thiolase"/>
    <property type="match status" value="1"/>
</dbReference>
<organism evidence="2">
    <name type="scientific">freshwater metagenome</name>
    <dbReference type="NCBI Taxonomy" id="449393"/>
    <lineage>
        <taxon>unclassified sequences</taxon>
        <taxon>metagenomes</taxon>
        <taxon>ecological metagenomes</taxon>
    </lineage>
</organism>
<dbReference type="PIRSF" id="PIRSF000429">
    <property type="entry name" value="Ac-CoA_Ac_transf"/>
    <property type="match status" value="1"/>
</dbReference>
<dbReference type="PANTHER" id="PTHR42870:SF1">
    <property type="entry name" value="NON-SPECIFIC LIPID-TRANSFER PROTEIN-LIKE 2"/>
    <property type="match status" value="1"/>
</dbReference>
<gene>
    <name evidence="2" type="ORF">UFOPK1908_00751</name>
    <name evidence="3" type="ORF">UFOPK2282_00932</name>
    <name evidence="4" type="ORF">UFOPK3576_00216</name>
</gene>
<dbReference type="Pfam" id="PF22691">
    <property type="entry name" value="Thiolase_C_1"/>
    <property type="match status" value="1"/>
</dbReference>